<dbReference type="EnsemblBacteria" id="BAG00997">
    <property type="protein sequence ID" value="BAG00997"/>
    <property type="gene ID" value="MAE_11750"/>
</dbReference>
<dbReference type="PaxDb" id="449447-MAE_11750"/>
<name>B0JSV3_MICAN</name>
<sequence length="75" mass="8334">MSASLWLLIIEALATRLLLKSSIEDVYPDCSLRLYGSAGVASSSICPKISYRQYSLLMHRLKAAIALRGEYLVWG</sequence>
<proteinExistence type="predicted"/>
<accession>B0JSV3</accession>
<organism evidence="1 2">
    <name type="scientific">Microcystis aeruginosa (strain NIES-843 / IAM M-2473)</name>
    <dbReference type="NCBI Taxonomy" id="449447"/>
    <lineage>
        <taxon>Bacteria</taxon>
        <taxon>Bacillati</taxon>
        <taxon>Cyanobacteriota</taxon>
        <taxon>Cyanophyceae</taxon>
        <taxon>Oscillatoriophycideae</taxon>
        <taxon>Chroococcales</taxon>
        <taxon>Microcystaceae</taxon>
        <taxon>Microcystis</taxon>
    </lineage>
</organism>
<gene>
    <name evidence="1" type="ordered locus">MAE_11750</name>
</gene>
<dbReference type="Proteomes" id="UP000001510">
    <property type="component" value="Chromosome"/>
</dbReference>
<dbReference type="RefSeq" id="WP_012264640.1">
    <property type="nucleotide sequence ID" value="NC_010296.1"/>
</dbReference>
<reference evidence="1 2" key="1">
    <citation type="journal article" date="2007" name="DNA Res.">
        <title>Complete genomic structure of the bloom-forming toxic cyanobacterium Microcystis aeruginosa NIES-843.</title>
        <authorList>
            <person name="Kaneko T."/>
            <person name="Nakajima N."/>
            <person name="Okamoto S."/>
            <person name="Suzuki I."/>
            <person name="Tanabe Y."/>
            <person name="Tamaoki M."/>
            <person name="Nakamura Y."/>
            <person name="Kasai F."/>
            <person name="Watanabe A."/>
            <person name="Kawashima K."/>
            <person name="Kishida Y."/>
            <person name="Ono A."/>
            <person name="Shimizu Y."/>
            <person name="Takahashi C."/>
            <person name="Minami C."/>
            <person name="Fujishiro T."/>
            <person name="Kohara M."/>
            <person name="Katoh M."/>
            <person name="Nakazaki N."/>
            <person name="Nakayama S."/>
            <person name="Yamada M."/>
            <person name="Tabata S."/>
            <person name="Watanabe M.M."/>
        </authorList>
    </citation>
    <scope>NUCLEOTIDE SEQUENCE [LARGE SCALE GENOMIC DNA]</scope>
    <source>
        <strain evidence="2">NIES-843 / IAM M-247</strain>
    </source>
</reference>
<dbReference type="STRING" id="449447.MAE_11750"/>
<evidence type="ECO:0000313" key="1">
    <source>
        <dbReference type="EMBL" id="BAG00997.1"/>
    </source>
</evidence>
<keyword evidence="2" id="KW-1185">Reference proteome</keyword>
<evidence type="ECO:0000313" key="2">
    <source>
        <dbReference type="Proteomes" id="UP000001510"/>
    </source>
</evidence>
<dbReference type="KEGG" id="mar:MAE_11750"/>
<dbReference type="EMBL" id="AP009552">
    <property type="protein sequence ID" value="BAG00997.1"/>
    <property type="molecule type" value="Genomic_DNA"/>
</dbReference>
<dbReference type="AlphaFoldDB" id="B0JSV3"/>
<dbReference type="HOGENOM" id="CLU_2666988_0_0_3"/>
<protein>
    <submittedName>
        <fullName evidence="1">Uncharacterized protein</fullName>
    </submittedName>
</protein>